<dbReference type="CDD" id="cd00111">
    <property type="entry name" value="Trefoil"/>
    <property type="match status" value="1"/>
</dbReference>
<reference evidence="22 23" key="1">
    <citation type="journal article" date="2018" name="Nat. Ecol. Evol.">
        <title>Shark genomes provide insights into elasmobranch evolution and the origin of vertebrates.</title>
        <authorList>
            <person name="Hara Y"/>
            <person name="Yamaguchi K"/>
            <person name="Onimaru K"/>
            <person name="Kadota M"/>
            <person name="Koyanagi M"/>
            <person name="Keeley SD"/>
            <person name="Tatsumi K"/>
            <person name="Tanaka K"/>
            <person name="Motone F"/>
            <person name="Kageyama Y"/>
            <person name="Nozu R"/>
            <person name="Adachi N"/>
            <person name="Nishimura O"/>
            <person name="Nakagawa R"/>
            <person name="Tanegashima C"/>
            <person name="Kiyatake I"/>
            <person name="Matsumoto R"/>
            <person name="Murakumo K"/>
            <person name="Nishida K"/>
            <person name="Terakita A"/>
            <person name="Kuratani S"/>
            <person name="Sato K"/>
            <person name="Hyodo S Kuraku.S."/>
        </authorList>
    </citation>
    <scope>NUCLEOTIDE SEQUENCE [LARGE SCALE GENOMIC DNA]</scope>
</reference>
<evidence type="ECO:0000256" key="6">
    <source>
        <dbReference type="ARBA" id="ARBA00022692"/>
    </source>
</evidence>
<feature type="disulfide bond" evidence="17">
    <location>
        <begin position="50"/>
        <end position="67"/>
    </location>
</feature>
<dbReference type="GO" id="GO:0032190">
    <property type="term" value="F:acrosin binding"/>
    <property type="evidence" value="ECO:0007669"/>
    <property type="project" value="TreeGrafter"/>
</dbReference>
<comment type="function">
    <text evidence="13">Component of the zona pellucida, an extracellular matrix surrounding oocytes which mediates sperm binding, induction of the acrosome reaction and prevents post-fertilization polyspermy. The zona pellucida is composed of 3 to 4 glycoproteins, ZP1, ZP2, ZP3, and ZP4. ZP4 may act as a sperm receptor.</text>
</comment>
<keyword evidence="3" id="KW-0964">Secreted</keyword>
<keyword evidence="4" id="KW-0272">Extracellular matrix</keyword>
<feature type="disulfide bond" evidence="17">
    <location>
        <begin position="30"/>
        <end position="56"/>
    </location>
</feature>
<evidence type="ECO:0000256" key="19">
    <source>
        <dbReference type="SAM" id="SignalP"/>
    </source>
</evidence>
<dbReference type="GO" id="GO:0035805">
    <property type="term" value="C:egg coat"/>
    <property type="evidence" value="ECO:0007669"/>
    <property type="project" value="UniProtKB-SubCell"/>
</dbReference>
<feature type="domain" description="ZP" evidence="20">
    <location>
        <begin position="76"/>
        <end position="447"/>
    </location>
</feature>
<evidence type="ECO:0000256" key="15">
    <source>
        <dbReference type="ARBA" id="ARBA00042273"/>
    </source>
</evidence>
<dbReference type="PANTHER" id="PTHR23343">
    <property type="entry name" value="ZONA PELLUCIDA SPERM-BINDING PROTEIN"/>
    <property type="match status" value="1"/>
</dbReference>
<dbReference type="PANTHER" id="PTHR23343:SF31">
    <property type="entry name" value="ZONA PELLUCIDA SPERM-BINDING PROTEIN 4"/>
    <property type="match status" value="1"/>
</dbReference>
<name>A0A401Q3L7_SCYTO</name>
<comment type="subcellular location">
    <subcellularLocation>
        <location evidence="1">Cell membrane</location>
        <topology evidence="1">Single-pass type I membrane protein</topology>
    </subcellularLocation>
    <subcellularLocation>
        <location evidence="12">Zona pellucida</location>
    </subcellularLocation>
</comment>
<proteinExistence type="predicted"/>
<keyword evidence="5" id="KW-0165">Cleavage on pair of basic residues</keyword>
<dbReference type="Pfam" id="PF00088">
    <property type="entry name" value="Trefoil"/>
    <property type="match status" value="1"/>
</dbReference>
<feature type="chain" id="PRO_5019017806" description="Zona pellucida sperm-binding protein 4" evidence="19">
    <location>
        <begin position="21"/>
        <end position="530"/>
    </location>
</feature>
<dbReference type="GO" id="GO:0035804">
    <property type="term" value="F:structural constituent of egg coat"/>
    <property type="evidence" value="ECO:0007669"/>
    <property type="project" value="TreeGrafter"/>
</dbReference>
<dbReference type="Gene3D" id="2.60.40.3210">
    <property type="entry name" value="Zona pellucida, ZP-N domain"/>
    <property type="match status" value="1"/>
</dbReference>
<evidence type="ECO:0000313" key="23">
    <source>
        <dbReference type="Proteomes" id="UP000288216"/>
    </source>
</evidence>
<dbReference type="SMART" id="SM00241">
    <property type="entry name" value="ZP"/>
    <property type="match status" value="1"/>
</dbReference>
<keyword evidence="8 18" id="KW-0472">Membrane</keyword>
<comment type="caution">
    <text evidence="22">The sequence shown here is derived from an EMBL/GenBank/DDBJ whole genome shotgun (WGS) entry which is preliminary data.</text>
</comment>
<dbReference type="GO" id="GO:0060468">
    <property type="term" value="P:prevention of polyspermy"/>
    <property type="evidence" value="ECO:0007669"/>
    <property type="project" value="TreeGrafter"/>
</dbReference>
<feature type="disulfide bond" evidence="17">
    <location>
        <begin position="40"/>
        <end position="55"/>
    </location>
</feature>
<dbReference type="InterPro" id="IPR000519">
    <property type="entry name" value="P_trefoil_dom"/>
</dbReference>
<keyword evidence="7 18" id="KW-1133">Transmembrane helix</keyword>
<keyword evidence="23" id="KW-1185">Reference proteome</keyword>
<evidence type="ECO:0000256" key="16">
    <source>
        <dbReference type="ARBA" id="ARBA00042573"/>
    </source>
</evidence>
<keyword evidence="19" id="KW-0732">Signal</keyword>
<dbReference type="InterPro" id="IPR055355">
    <property type="entry name" value="ZP-C"/>
</dbReference>
<feature type="domain" description="P-type" evidence="21">
    <location>
        <begin position="28"/>
        <end position="71"/>
    </location>
</feature>
<keyword evidence="9 17" id="KW-1015">Disulfide bond</keyword>
<dbReference type="Pfam" id="PF00100">
    <property type="entry name" value="Zona_pellucida"/>
    <property type="match status" value="2"/>
</dbReference>
<dbReference type="OrthoDB" id="8919081at2759"/>
<sequence length="530" mass="59221">MGRWLGFCSLCLLAGSLLSAQPPLLGNDVCVPEPGWRFECGHSGVSSTECSRQGCCFDPQSSSHHPCFYNLRQSPVCTADGQFLIVISRNLTHPALNLSSLYVKDGQEAECKPKITTTEFVIFHFSITSCGSSKREEDGSLVYETDVLGKRMIQMGKLGSITRDSTFSLHVQCKYTGSQETGLQINVTVYTVSPPPPASEDGILELELRIAKGGDYRSWYVDSDYPIQRILQEPVFVEVHVLDRTDPMIVLRLHDCWATPVPAPDYEVQWNLLVDGCPYEGDDYLTLLHPVGVFSGLTFPTHHKRFEVKTFVFLDGKLEQPLSRKRILQEPVFVEVRVLDRNDPMIVLRLHDCWATPVPAPDHEVQWSLLVDGCPYEGDDYLTLLHPVGVFSGLTFPTHHQRFEVKMFVFLDGKLEQPLSRKVYLHCSAEVCSSSGWDDCSPKCGPKRRHRSINDYEGTLVSAPGPIFLEDESRQSKKLHEANGAAESPSWVLQGVSIGLMMLSLSLLVVAAVFMKRPRAAASQCNEIEL</sequence>
<dbReference type="GO" id="GO:0005886">
    <property type="term" value="C:plasma membrane"/>
    <property type="evidence" value="ECO:0007669"/>
    <property type="project" value="UniProtKB-SubCell"/>
</dbReference>
<accession>A0A401Q3L7</accession>
<dbReference type="Pfam" id="PF23344">
    <property type="entry name" value="ZP-N"/>
    <property type="match status" value="1"/>
</dbReference>
<dbReference type="Gene3D" id="4.10.110.10">
    <property type="entry name" value="Spasmolytic Protein, domain 1"/>
    <property type="match status" value="1"/>
</dbReference>
<dbReference type="STRING" id="75743.A0A401Q3L7"/>
<evidence type="ECO:0000256" key="10">
    <source>
        <dbReference type="ARBA" id="ARBA00023180"/>
    </source>
</evidence>
<evidence type="ECO:0000256" key="11">
    <source>
        <dbReference type="ARBA" id="ARBA00023279"/>
    </source>
</evidence>
<keyword evidence="2" id="KW-1003">Cell membrane</keyword>
<dbReference type="Gene3D" id="2.60.40.4100">
    <property type="entry name" value="Zona pellucida, ZP-C domain"/>
    <property type="match status" value="2"/>
</dbReference>
<evidence type="ECO:0000256" key="5">
    <source>
        <dbReference type="ARBA" id="ARBA00022685"/>
    </source>
</evidence>
<gene>
    <name evidence="22" type="ORF">scyTo_0017049</name>
</gene>
<dbReference type="SUPFAM" id="SSF57492">
    <property type="entry name" value="Trefoil"/>
    <property type="match status" value="1"/>
</dbReference>
<dbReference type="Proteomes" id="UP000288216">
    <property type="component" value="Unassembled WGS sequence"/>
</dbReference>
<evidence type="ECO:0000259" key="20">
    <source>
        <dbReference type="PROSITE" id="PS51034"/>
    </source>
</evidence>
<evidence type="ECO:0000256" key="1">
    <source>
        <dbReference type="ARBA" id="ARBA00004251"/>
    </source>
</evidence>
<feature type="signal peptide" evidence="19">
    <location>
        <begin position="1"/>
        <end position="20"/>
    </location>
</feature>
<dbReference type="InterPro" id="IPR044913">
    <property type="entry name" value="P_trefoil_dom_sf"/>
</dbReference>
<dbReference type="InterPro" id="IPR001507">
    <property type="entry name" value="ZP_dom"/>
</dbReference>
<evidence type="ECO:0000259" key="21">
    <source>
        <dbReference type="PROSITE" id="PS51448"/>
    </source>
</evidence>
<keyword evidence="6 18" id="KW-0812">Transmembrane</keyword>
<evidence type="ECO:0000256" key="4">
    <source>
        <dbReference type="ARBA" id="ARBA00022530"/>
    </source>
</evidence>
<feature type="transmembrane region" description="Helical" evidence="18">
    <location>
        <begin position="491"/>
        <end position="514"/>
    </location>
</feature>
<evidence type="ECO:0000256" key="3">
    <source>
        <dbReference type="ARBA" id="ARBA00022525"/>
    </source>
</evidence>
<evidence type="ECO:0000256" key="2">
    <source>
        <dbReference type="ARBA" id="ARBA00022475"/>
    </source>
</evidence>
<evidence type="ECO:0000256" key="13">
    <source>
        <dbReference type="ARBA" id="ARBA00037545"/>
    </source>
</evidence>
<evidence type="ECO:0000256" key="8">
    <source>
        <dbReference type="ARBA" id="ARBA00023136"/>
    </source>
</evidence>
<organism evidence="22 23">
    <name type="scientific">Scyliorhinus torazame</name>
    <name type="common">Cloudy catshark</name>
    <name type="synonym">Catulus torazame</name>
    <dbReference type="NCBI Taxonomy" id="75743"/>
    <lineage>
        <taxon>Eukaryota</taxon>
        <taxon>Metazoa</taxon>
        <taxon>Chordata</taxon>
        <taxon>Craniata</taxon>
        <taxon>Vertebrata</taxon>
        <taxon>Chondrichthyes</taxon>
        <taxon>Elasmobranchii</taxon>
        <taxon>Galeomorphii</taxon>
        <taxon>Galeoidea</taxon>
        <taxon>Carcharhiniformes</taxon>
        <taxon>Scyliorhinidae</taxon>
        <taxon>Scyliorhinus</taxon>
    </lineage>
</organism>
<dbReference type="PROSITE" id="PS51034">
    <property type="entry name" value="ZP_2"/>
    <property type="match status" value="1"/>
</dbReference>
<keyword evidence="11" id="KW-0278">Fertilization</keyword>
<dbReference type="InterPro" id="IPR042235">
    <property type="entry name" value="ZP-C_dom"/>
</dbReference>
<protein>
    <recommendedName>
        <fullName evidence="14">Zona pellucida sperm-binding protein 4</fullName>
    </recommendedName>
    <alternativeName>
        <fullName evidence="16">Zona pellucida glycoprotein 4</fullName>
    </alternativeName>
    <alternativeName>
        <fullName evidence="15">Zona pellucida protein B</fullName>
    </alternativeName>
</protein>
<evidence type="ECO:0000256" key="18">
    <source>
        <dbReference type="SAM" id="Phobius"/>
    </source>
</evidence>
<keyword evidence="10" id="KW-0325">Glycoprotein</keyword>
<dbReference type="SMART" id="SM00018">
    <property type="entry name" value="PD"/>
    <property type="match status" value="1"/>
</dbReference>
<dbReference type="InterPro" id="IPR051148">
    <property type="entry name" value="Zona_Pellucida_Domain_gp"/>
</dbReference>
<evidence type="ECO:0000256" key="7">
    <source>
        <dbReference type="ARBA" id="ARBA00022989"/>
    </source>
</evidence>
<dbReference type="OMA" id="PSEMESC"/>
<evidence type="ECO:0000256" key="17">
    <source>
        <dbReference type="PROSITE-ProRule" id="PRU00779"/>
    </source>
</evidence>
<dbReference type="InterPro" id="IPR055356">
    <property type="entry name" value="ZP-N"/>
</dbReference>
<evidence type="ECO:0000256" key="9">
    <source>
        <dbReference type="ARBA" id="ARBA00023157"/>
    </source>
</evidence>
<dbReference type="AlphaFoldDB" id="A0A401Q3L7"/>
<evidence type="ECO:0000256" key="14">
    <source>
        <dbReference type="ARBA" id="ARBA00040238"/>
    </source>
</evidence>
<dbReference type="EMBL" id="BFAA01010773">
    <property type="protein sequence ID" value="GCB79958.1"/>
    <property type="molecule type" value="Genomic_DNA"/>
</dbReference>
<evidence type="ECO:0000256" key="12">
    <source>
        <dbReference type="ARBA" id="ARBA00024183"/>
    </source>
</evidence>
<dbReference type="GO" id="GO:0007339">
    <property type="term" value="P:binding of sperm to zona pellucida"/>
    <property type="evidence" value="ECO:0007669"/>
    <property type="project" value="TreeGrafter"/>
</dbReference>
<dbReference type="PROSITE" id="PS51448">
    <property type="entry name" value="P_TREFOIL_2"/>
    <property type="match status" value="1"/>
</dbReference>
<evidence type="ECO:0000313" key="22">
    <source>
        <dbReference type="EMBL" id="GCB79958.1"/>
    </source>
</evidence>